<comment type="caution">
    <text evidence="1">The sequence shown here is derived from an EMBL/GenBank/DDBJ whole genome shotgun (WGS) entry which is preliminary data.</text>
</comment>
<organism evidence="1">
    <name type="scientific">marine sediment metagenome</name>
    <dbReference type="NCBI Taxonomy" id="412755"/>
    <lineage>
        <taxon>unclassified sequences</taxon>
        <taxon>metagenomes</taxon>
        <taxon>ecological metagenomes</taxon>
    </lineage>
</organism>
<protein>
    <submittedName>
        <fullName evidence="1">Uncharacterized protein</fullName>
    </submittedName>
</protein>
<sequence>MHYEQSKPDIKNDLIYSLKSGHHRKSILSFIRENIVDVSSILLGKANINISTLCEDDISREITNLLNDKLRELSGYLFGFEAKRGPDILIFASPYIVFSEPIFFIEAKRLP</sequence>
<reference evidence="1" key="1">
    <citation type="journal article" date="2014" name="Front. Microbiol.">
        <title>High frequency of phylogenetically diverse reductive dehalogenase-homologous genes in deep subseafloor sedimentary metagenomes.</title>
        <authorList>
            <person name="Kawai M."/>
            <person name="Futagami T."/>
            <person name="Toyoda A."/>
            <person name="Takaki Y."/>
            <person name="Nishi S."/>
            <person name="Hori S."/>
            <person name="Arai W."/>
            <person name="Tsubouchi T."/>
            <person name="Morono Y."/>
            <person name="Uchiyama I."/>
            <person name="Ito T."/>
            <person name="Fujiyama A."/>
            <person name="Inagaki F."/>
            <person name="Takami H."/>
        </authorList>
    </citation>
    <scope>NUCLEOTIDE SEQUENCE</scope>
    <source>
        <strain evidence="1">Expedition CK06-06</strain>
    </source>
</reference>
<name>X1RL37_9ZZZZ</name>
<dbReference type="EMBL" id="BARW01005615">
    <property type="protein sequence ID" value="GAI81353.1"/>
    <property type="molecule type" value="Genomic_DNA"/>
</dbReference>
<accession>X1RL37</accession>
<feature type="non-terminal residue" evidence="1">
    <location>
        <position position="111"/>
    </location>
</feature>
<dbReference type="AlphaFoldDB" id="X1RL37"/>
<evidence type="ECO:0000313" key="1">
    <source>
        <dbReference type="EMBL" id="GAI81353.1"/>
    </source>
</evidence>
<proteinExistence type="predicted"/>
<gene>
    <name evidence="1" type="ORF">S12H4_12085</name>
</gene>